<feature type="transmembrane region" description="Helical" evidence="1">
    <location>
        <begin position="163"/>
        <end position="183"/>
    </location>
</feature>
<reference evidence="2 3" key="1">
    <citation type="submission" date="2017-11" db="EMBL/GenBank/DDBJ databases">
        <title>Comparative genomics of Botrytis spp.</title>
        <authorList>
            <person name="Valero-Jimenez C.A."/>
            <person name="Tapia P."/>
            <person name="Veloso J."/>
            <person name="Silva-Moreno E."/>
            <person name="Staats M."/>
            <person name="Valdes J.H."/>
            <person name="Van Kan J.A.L."/>
        </authorList>
    </citation>
    <scope>NUCLEOTIDE SEQUENCE [LARGE SCALE GENOMIC DNA]</scope>
    <source>
        <strain evidence="2 3">MUCL2830</strain>
    </source>
</reference>
<accession>A0A4Y8CVI1</accession>
<name>A0A4Y8CVI1_9HELO</name>
<evidence type="ECO:0000313" key="2">
    <source>
        <dbReference type="EMBL" id="TEY50404.1"/>
    </source>
</evidence>
<feature type="transmembrane region" description="Helical" evidence="1">
    <location>
        <begin position="91"/>
        <end position="114"/>
    </location>
</feature>
<feature type="transmembrane region" description="Helical" evidence="1">
    <location>
        <begin position="57"/>
        <end position="79"/>
    </location>
</feature>
<dbReference type="AlphaFoldDB" id="A0A4Y8CVI1"/>
<comment type="caution">
    <text evidence="2">The sequence shown here is derived from an EMBL/GenBank/DDBJ whole genome shotgun (WGS) entry which is preliminary data.</text>
</comment>
<keyword evidence="1" id="KW-0472">Membrane</keyword>
<keyword evidence="1" id="KW-0812">Transmembrane</keyword>
<evidence type="ECO:0000313" key="3">
    <source>
        <dbReference type="Proteomes" id="UP000297299"/>
    </source>
</evidence>
<keyword evidence="1" id="KW-1133">Transmembrane helix</keyword>
<gene>
    <name evidence="2" type="ORF">BOTCAL_0277g00020</name>
</gene>
<proteinExistence type="predicted"/>
<dbReference type="EMBL" id="PHWZ01000276">
    <property type="protein sequence ID" value="TEY50404.1"/>
    <property type="molecule type" value="Genomic_DNA"/>
</dbReference>
<dbReference type="Proteomes" id="UP000297299">
    <property type="component" value="Unassembled WGS sequence"/>
</dbReference>
<organism evidence="2 3">
    <name type="scientific">Botryotinia calthae</name>
    <dbReference type="NCBI Taxonomy" id="38488"/>
    <lineage>
        <taxon>Eukaryota</taxon>
        <taxon>Fungi</taxon>
        <taxon>Dikarya</taxon>
        <taxon>Ascomycota</taxon>
        <taxon>Pezizomycotina</taxon>
        <taxon>Leotiomycetes</taxon>
        <taxon>Helotiales</taxon>
        <taxon>Sclerotiniaceae</taxon>
        <taxon>Botryotinia</taxon>
    </lineage>
</organism>
<feature type="transmembrane region" description="Helical" evidence="1">
    <location>
        <begin position="135"/>
        <end position="157"/>
    </location>
</feature>
<sequence length="612" mass="69720">MGMCLVLVILGILLLVFSGFRLDDKVLEVLLSLIEASLIVFQGGMLSRFYDTYAESLWWFLWGLLFLYFISTAMLSVLIAKRTASKTICYILERVLLSLFVVGYFLISSAYFGIFWRSGYLMDRSRGTRVVRRIFIWNISLCSIAFIGALFSFGIYLGGKVDFVTSLWIGNSAATAWAVWVLVMQLNSLRKALASTAGLTAPLSNSIPRTAHLSGDAWQNRERLGVCQGSTLYVIDNLHSAPSLKESHRKRWDEEAGVQSQDDPWRQDSMTILVTPPTVHYATLSVGLLIYGHVGCVTLDYTGIFTSANIANSRFARTANLNSIQVIYSHLSRDPVEAGTTRKSIANSFIIEFTTIINKDQAFAEIEVARRHSKTGFETNLRIGEFVRNAVGKQIITNLVEEEWDFTERPIALLEDLALHKIKSVKMAFTAWKSLEAFPTVFRNSVIEHNSSINQRLMQLETREIPAIRNSINEAQKLLDTLKAFELTIYEAFKAKELFCKLKREAQLLTERLKSAKLRLVLGKPSSDRCYWYRLPIEILELIFEEALRPVSPKTMERLPTLDPILRTWMLNKYTLEHTTCVFYRYFRYFNFSFARPLNISHPQIRCLGGGT</sequence>
<keyword evidence="3" id="KW-1185">Reference proteome</keyword>
<evidence type="ECO:0000256" key="1">
    <source>
        <dbReference type="SAM" id="Phobius"/>
    </source>
</evidence>
<protein>
    <submittedName>
        <fullName evidence="2">Uncharacterized protein</fullName>
    </submittedName>
</protein>